<protein>
    <recommendedName>
        <fullName evidence="3">histidine kinase</fullName>
        <ecNumber evidence="3">2.7.13.3</ecNumber>
    </recommendedName>
</protein>
<comment type="subcellular location">
    <subcellularLocation>
        <location evidence="2">Membrane</location>
    </subcellularLocation>
</comment>
<proteinExistence type="predicted"/>
<dbReference type="SMART" id="SM00387">
    <property type="entry name" value="HATPase_c"/>
    <property type="match status" value="1"/>
</dbReference>
<dbReference type="Gene3D" id="3.30.565.10">
    <property type="entry name" value="Histidine kinase-like ATPase, C-terminal domain"/>
    <property type="match status" value="1"/>
</dbReference>
<dbReference type="CDD" id="cd00082">
    <property type="entry name" value="HisKA"/>
    <property type="match status" value="1"/>
</dbReference>
<dbReference type="InterPro" id="IPR036890">
    <property type="entry name" value="HATPase_C_sf"/>
</dbReference>
<dbReference type="InterPro" id="IPR003594">
    <property type="entry name" value="HATPase_dom"/>
</dbReference>
<dbReference type="EC" id="2.7.13.3" evidence="3"/>
<dbReference type="EMBL" id="FQZY01000081">
    <property type="protein sequence ID" value="SHK74839.1"/>
    <property type="molecule type" value="Genomic_DNA"/>
</dbReference>
<dbReference type="Gene3D" id="1.10.287.130">
    <property type="match status" value="1"/>
</dbReference>
<dbReference type="GO" id="GO:0000155">
    <property type="term" value="F:phosphorelay sensor kinase activity"/>
    <property type="evidence" value="ECO:0007669"/>
    <property type="project" value="InterPro"/>
</dbReference>
<dbReference type="SUPFAM" id="SSF55874">
    <property type="entry name" value="ATPase domain of HSP90 chaperone/DNA topoisomerase II/histidine kinase"/>
    <property type="match status" value="1"/>
</dbReference>
<keyword evidence="6" id="KW-0902">Two-component regulatory system</keyword>
<dbReference type="STRING" id="1121950.SAMN02745243_03653"/>
<gene>
    <name evidence="8" type="ORF">SAMN02745243_03653</name>
</gene>
<keyword evidence="4" id="KW-0808">Transferase</keyword>
<evidence type="ECO:0000313" key="8">
    <source>
        <dbReference type="EMBL" id="SHK74839.1"/>
    </source>
</evidence>
<keyword evidence="5 8" id="KW-0418">Kinase</keyword>
<evidence type="ECO:0000256" key="5">
    <source>
        <dbReference type="ARBA" id="ARBA00022777"/>
    </source>
</evidence>
<dbReference type="GO" id="GO:0030295">
    <property type="term" value="F:protein kinase activator activity"/>
    <property type="evidence" value="ECO:0007669"/>
    <property type="project" value="TreeGrafter"/>
</dbReference>
<dbReference type="PANTHER" id="PTHR42878:SF13">
    <property type="entry name" value="HISTIDINE KINASE"/>
    <property type="match status" value="1"/>
</dbReference>
<comment type="catalytic activity">
    <reaction evidence="1">
        <text>ATP + protein L-histidine = ADP + protein N-phospho-L-histidine.</text>
        <dbReference type="EC" id="2.7.13.3"/>
    </reaction>
</comment>
<evidence type="ECO:0000256" key="3">
    <source>
        <dbReference type="ARBA" id="ARBA00012438"/>
    </source>
</evidence>
<accession>A0A1M6V022</accession>
<dbReference type="GO" id="GO:0007234">
    <property type="term" value="P:osmosensory signaling via phosphorelay pathway"/>
    <property type="evidence" value="ECO:0007669"/>
    <property type="project" value="TreeGrafter"/>
</dbReference>
<feature type="domain" description="Histidine kinase" evidence="7">
    <location>
        <begin position="36"/>
        <end position="248"/>
    </location>
</feature>
<dbReference type="PROSITE" id="PS50109">
    <property type="entry name" value="HIS_KIN"/>
    <property type="match status" value="1"/>
</dbReference>
<dbReference type="CDD" id="cd00075">
    <property type="entry name" value="HATPase"/>
    <property type="match status" value="1"/>
</dbReference>
<evidence type="ECO:0000259" key="7">
    <source>
        <dbReference type="PROSITE" id="PS50109"/>
    </source>
</evidence>
<dbReference type="PANTHER" id="PTHR42878">
    <property type="entry name" value="TWO-COMPONENT HISTIDINE KINASE"/>
    <property type="match status" value="1"/>
</dbReference>
<dbReference type="SMART" id="SM00388">
    <property type="entry name" value="HisKA"/>
    <property type="match status" value="1"/>
</dbReference>
<reference evidence="8 9" key="1">
    <citation type="submission" date="2016-11" db="EMBL/GenBank/DDBJ databases">
        <authorList>
            <person name="Jaros S."/>
            <person name="Januszkiewicz K."/>
            <person name="Wedrychowicz H."/>
        </authorList>
    </citation>
    <scope>NUCLEOTIDE SEQUENCE [LARGE SCALE GENOMIC DNA]</scope>
    <source>
        <strain evidence="8 9">DSM 15480</strain>
    </source>
</reference>
<dbReference type="AlphaFoldDB" id="A0A1M6V022"/>
<organism evidence="8 9">
    <name type="scientific">Hespellia stercorisuis DSM 15480</name>
    <dbReference type="NCBI Taxonomy" id="1121950"/>
    <lineage>
        <taxon>Bacteria</taxon>
        <taxon>Bacillati</taxon>
        <taxon>Bacillota</taxon>
        <taxon>Clostridia</taxon>
        <taxon>Lachnospirales</taxon>
        <taxon>Lachnospiraceae</taxon>
        <taxon>Hespellia</taxon>
    </lineage>
</organism>
<name>A0A1M6V022_9FIRM</name>
<evidence type="ECO:0000256" key="1">
    <source>
        <dbReference type="ARBA" id="ARBA00000085"/>
    </source>
</evidence>
<dbReference type="InterPro" id="IPR003661">
    <property type="entry name" value="HisK_dim/P_dom"/>
</dbReference>
<dbReference type="InterPro" id="IPR036097">
    <property type="entry name" value="HisK_dim/P_sf"/>
</dbReference>
<dbReference type="Pfam" id="PF00512">
    <property type="entry name" value="HisKA"/>
    <property type="match status" value="1"/>
</dbReference>
<keyword evidence="9" id="KW-1185">Reference proteome</keyword>
<evidence type="ECO:0000256" key="2">
    <source>
        <dbReference type="ARBA" id="ARBA00004370"/>
    </source>
</evidence>
<sequence>MVSDLTRQLNQTSAILQSQNEQLQKRDQARTDWIAGVSHDVRTPLSFIMGFSDQLATSPELEEELQKKAELIRNQSQIIKNLIADLNLTVKLEYQSQPLQKENLSPAKLLREMIAELYNQSIDAHYQIIPIIEKDAQKAMVFGDQQLLSRVFQNLIGNSIRHNPDGCEIKVTMSVNSGNLLLLFSDSGNGIPDSVVEILEGKRAEQPEIHIMGLRIVLQIIKAHGGEVTFLKGHENGNHIMIYLPISNE</sequence>
<evidence type="ECO:0000256" key="6">
    <source>
        <dbReference type="ARBA" id="ARBA00023012"/>
    </source>
</evidence>
<dbReference type="Proteomes" id="UP000184301">
    <property type="component" value="Unassembled WGS sequence"/>
</dbReference>
<dbReference type="Pfam" id="PF02518">
    <property type="entry name" value="HATPase_c"/>
    <property type="match status" value="1"/>
</dbReference>
<dbReference type="InterPro" id="IPR005467">
    <property type="entry name" value="His_kinase_dom"/>
</dbReference>
<evidence type="ECO:0000313" key="9">
    <source>
        <dbReference type="Proteomes" id="UP000184301"/>
    </source>
</evidence>
<dbReference type="InterPro" id="IPR050351">
    <property type="entry name" value="BphY/WalK/GraS-like"/>
</dbReference>
<dbReference type="GO" id="GO:0000156">
    <property type="term" value="F:phosphorelay response regulator activity"/>
    <property type="evidence" value="ECO:0007669"/>
    <property type="project" value="TreeGrafter"/>
</dbReference>
<evidence type="ECO:0000256" key="4">
    <source>
        <dbReference type="ARBA" id="ARBA00022679"/>
    </source>
</evidence>
<dbReference type="SUPFAM" id="SSF47384">
    <property type="entry name" value="Homodimeric domain of signal transducing histidine kinase"/>
    <property type="match status" value="1"/>
</dbReference>